<accession>A0ABS0AA34</accession>
<name>A0ABS0AA34_9FLAO</name>
<protein>
    <submittedName>
        <fullName evidence="4">Uncharacterized protein</fullName>
    </submittedName>
</protein>
<proteinExistence type="predicted"/>
<feature type="chain" id="PRO_5045032038" evidence="2">
    <location>
        <begin position="28"/>
        <end position="92"/>
    </location>
</feature>
<organism evidence="4 5">
    <name type="scientific">Nonlabens mediterrranea</name>
    <dbReference type="NCBI Taxonomy" id="1419947"/>
    <lineage>
        <taxon>Bacteria</taxon>
        <taxon>Pseudomonadati</taxon>
        <taxon>Bacteroidota</taxon>
        <taxon>Flavobacteriia</taxon>
        <taxon>Flavobacteriales</taxon>
        <taxon>Flavobacteriaceae</taxon>
        <taxon>Nonlabens</taxon>
    </lineage>
</organism>
<evidence type="ECO:0000313" key="5">
    <source>
        <dbReference type="Proteomes" id="UP001194729"/>
    </source>
</evidence>
<evidence type="ECO:0000313" key="3">
    <source>
        <dbReference type="EMBL" id="MBF4984838.1"/>
    </source>
</evidence>
<keyword evidence="1" id="KW-0812">Transmembrane</keyword>
<reference evidence="4 5" key="1">
    <citation type="submission" date="2020-11" db="EMBL/GenBank/DDBJ databases">
        <title>P. mediterranea TC4 genome.</title>
        <authorList>
            <person name="Molmeret M."/>
        </authorList>
    </citation>
    <scope>NUCLEOTIDE SEQUENCE [LARGE SCALE GENOMIC DNA]</scope>
    <source>
        <strain evidence="4 5">TC4</strain>
    </source>
</reference>
<sequence>MKKNNLKTILILLIIASAITDFFPSHEGPHFRYNGSNPLQNVLNLGTPLTLMIIDIQNAPYLFFSPESYVMIPLQLIIILGLVFLLRLLPKS</sequence>
<keyword evidence="1" id="KW-1133">Transmembrane helix</keyword>
<feature type="transmembrane region" description="Helical" evidence="1">
    <location>
        <begin position="69"/>
        <end position="89"/>
    </location>
</feature>
<evidence type="ECO:0000313" key="4">
    <source>
        <dbReference type="EMBL" id="MBF4986242.1"/>
    </source>
</evidence>
<feature type="signal peptide" evidence="2">
    <location>
        <begin position="1"/>
        <end position="27"/>
    </location>
</feature>
<evidence type="ECO:0000256" key="1">
    <source>
        <dbReference type="SAM" id="Phobius"/>
    </source>
</evidence>
<gene>
    <name evidence="3" type="ORF">FNJ87_11015</name>
    <name evidence="4" type="ORF">FNJ87_18645</name>
</gene>
<keyword evidence="1" id="KW-0472">Membrane</keyword>
<comment type="caution">
    <text evidence="4">The sequence shown here is derived from an EMBL/GenBank/DDBJ whole genome shotgun (WGS) entry which is preliminary data.</text>
</comment>
<dbReference type="Proteomes" id="UP001194729">
    <property type="component" value="Unassembled WGS sequence"/>
</dbReference>
<keyword evidence="5" id="KW-1185">Reference proteome</keyword>
<dbReference type="EMBL" id="JADKYU010001041">
    <property type="protein sequence ID" value="MBF4986242.1"/>
    <property type="molecule type" value="Genomic_DNA"/>
</dbReference>
<evidence type="ECO:0000256" key="2">
    <source>
        <dbReference type="SAM" id="SignalP"/>
    </source>
</evidence>
<dbReference type="EMBL" id="JADKYU010000564">
    <property type="protein sequence ID" value="MBF4984838.1"/>
    <property type="molecule type" value="Genomic_DNA"/>
</dbReference>
<keyword evidence="2" id="KW-0732">Signal</keyword>